<sequence length="80" mass="8787">MKRQITVQNYFSAKKLNNENKSVDSSDIIIQGQDDITNNPGNNYDTTSSTDSYSNSDSESNIGDLIKEPEPNTKISVASV</sequence>
<keyword evidence="3" id="KW-1185">Reference proteome</keyword>
<dbReference type="Proteomes" id="UP001160148">
    <property type="component" value="Unassembled WGS sequence"/>
</dbReference>
<feature type="compositionally biased region" description="Low complexity" evidence="1">
    <location>
        <begin position="25"/>
        <end position="58"/>
    </location>
</feature>
<proteinExistence type="predicted"/>
<name>A0AAV0WFR3_9HEMI</name>
<dbReference type="EMBL" id="CARXXK010000002">
    <property type="protein sequence ID" value="CAI6354640.1"/>
    <property type="molecule type" value="Genomic_DNA"/>
</dbReference>
<dbReference type="AlphaFoldDB" id="A0AAV0WFR3"/>
<accession>A0AAV0WFR3</accession>
<comment type="caution">
    <text evidence="2">The sequence shown here is derived from an EMBL/GenBank/DDBJ whole genome shotgun (WGS) entry which is preliminary data.</text>
</comment>
<reference evidence="2 3" key="1">
    <citation type="submission" date="2023-01" db="EMBL/GenBank/DDBJ databases">
        <authorList>
            <person name="Whitehead M."/>
        </authorList>
    </citation>
    <scope>NUCLEOTIDE SEQUENCE [LARGE SCALE GENOMIC DNA]</scope>
</reference>
<gene>
    <name evidence="2" type="ORF">MEUPH1_LOCUS10605</name>
</gene>
<feature type="region of interest" description="Disordered" evidence="1">
    <location>
        <begin position="21"/>
        <end position="80"/>
    </location>
</feature>
<evidence type="ECO:0000313" key="2">
    <source>
        <dbReference type="EMBL" id="CAI6354640.1"/>
    </source>
</evidence>
<evidence type="ECO:0000256" key="1">
    <source>
        <dbReference type="SAM" id="MobiDB-lite"/>
    </source>
</evidence>
<organism evidence="2 3">
    <name type="scientific">Macrosiphum euphorbiae</name>
    <name type="common">potato aphid</name>
    <dbReference type="NCBI Taxonomy" id="13131"/>
    <lineage>
        <taxon>Eukaryota</taxon>
        <taxon>Metazoa</taxon>
        <taxon>Ecdysozoa</taxon>
        <taxon>Arthropoda</taxon>
        <taxon>Hexapoda</taxon>
        <taxon>Insecta</taxon>
        <taxon>Pterygota</taxon>
        <taxon>Neoptera</taxon>
        <taxon>Paraneoptera</taxon>
        <taxon>Hemiptera</taxon>
        <taxon>Sternorrhyncha</taxon>
        <taxon>Aphidomorpha</taxon>
        <taxon>Aphidoidea</taxon>
        <taxon>Aphididae</taxon>
        <taxon>Macrosiphini</taxon>
        <taxon>Macrosiphum</taxon>
    </lineage>
</organism>
<protein>
    <submittedName>
        <fullName evidence="2">Uncharacterized protein</fullName>
    </submittedName>
</protein>
<evidence type="ECO:0000313" key="3">
    <source>
        <dbReference type="Proteomes" id="UP001160148"/>
    </source>
</evidence>